<gene>
    <name evidence="9" type="ORF">DFQ27_004183</name>
</gene>
<evidence type="ECO:0000256" key="7">
    <source>
        <dbReference type="SAM" id="SignalP"/>
    </source>
</evidence>
<dbReference type="EMBL" id="JAAAJB010000292">
    <property type="protein sequence ID" value="KAG0259232.1"/>
    <property type="molecule type" value="Genomic_DNA"/>
</dbReference>
<evidence type="ECO:0000256" key="2">
    <source>
        <dbReference type="ARBA" id="ARBA00022729"/>
    </source>
</evidence>
<evidence type="ECO:0000313" key="9">
    <source>
        <dbReference type="EMBL" id="KAG0259232.1"/>
    </source>
</evidence>
<dbReference type="AlphaFoldDB" id="A0A9P6Q4A2"/>
<feature type="region of interest" description="Disordered" evidence="6">
    <location>
        <begin position="180"/>
        <end position="205"/>
    </location>
</feature>
<dbReference type="PANTHER" id="PTHR44653:SF2">
    <property type="entry name" value="DNAJ HOMOLOG SUBFAMILY C MEMBER 1"/>
    <property type="match status" value="1"/>
</dbReference>
<comment type="subcellular location">
    <subcellularLocation>
        <location evidence="5">Endomembrane system</location>
        <topology evidence="5">Single-pass membrane protein</topology>
    </subcellularLocation>
</comment>
<feature type="region of interest" description="Disordered" evidence="6">
    <location>
        <begin position="295"/>
        <end position="363"/>
    </location>
</feature>
<feature type="chain" id="PRO_5040400634" description="J domain-containing protein" evidence="7">
    <location>
        <begin position="23"/>
        <end position="363"/>
    </location>
</feature>
<evidence type="ECO:0000256" key="5">
    <source>
        <dbReference type="ARBA" id="ARBA00037847"/>
    </source>
</evidence>
<evidence type="ECO:0000259" key="8">
    <source>
        <dbReference type="PROSITE" id="PS50076"/>
    </source>
</evidence>
<feature type="compositionally biased region" description="Basic and acidic residues" evidence="6">
    <location>
        <begin position="331"/>
        <end position="342"/>
    </location>
</feature>
<evidence type="ECO:0000256" key="3">
    <source>
        <dbReference type="ARBA" id="ARBA00022989"/>
    </source>
</evidence>
<dbReference type="SMART" id="SM00271">
    <property type="entry name" value="DnaJ"/>
    <property type="match status" value="1"/>
</dbReference>
<comment type="caution">
    <text evidence="9">The sequence shown here is derived from an EMBL/GenBank/DDBJ whole genome shotgun (WGS) entry which is preliminary data.</text>
</comment>
<keyword evidence="3" id="KW-1133">Transmembrane helix</keyword>
<dbReference type="Proteomes" id="UP000807716">
    <property type="component" value="Unassembled WGS sequence"/>
</dbReference>
<accession>A0A9P6Q4A2</accession>
<sequence>MRLKLALLMFVAMLAIVQRVSAWEEGDFEIFDLVDALETAEGKDISFYSWLGVEKSTPMPEIEKAFRKKSRTLHPDKNPSRDAQEKYARLKNIITILRDDHRRDRYNFFLKNGVPRWRGTAYLYRRHRPGLKSVLVFLLVLVSGFQYLARYVSYTQERKRMQTLIEQYKDMQRERQQKVLEGATTGRQRRAGVQTSETDTPSGEEERMVAVNQYGEEIELSMDNVHSPKVKDLVMFRLPFWIVKLALLPCPKVIKNKVYALSIFESIRPDDSDSQEADADAKSAVRKAFLAKKRAAKRAAAQRGSPNISDEEDDSSAPYGSDDDEPDEEELARRAKEEELAAARRRRRMKAPGQASKKGGRRG</sequence>
<dbReference type="Pfam" id="PF00226">
    <property type="entry name" value="DnaJ"/>
    <property type="match status" value="1"/>
</dbReference>
<dbReference type="OrthoDB" id="413400at2759"/>
<dbReference type="GO" id="GO:0012505">
    <property type="term" value="C:endomembrane system"/>
    <property type="evidence" value="ECO:0007669"/>
    <property type="project" value="UniProtKB-SubCell"/>
</dbReference>
<evidence type="ECO:0000313" key="10">
    <source>
        <dbReference type="Proteomes" id="UP000807716"/>
    </source>
</evidence>
<dbReference type="SUPFAM" id="SSF46565">
    <property type="entry name" value="Chaperone J-domain"/>
    <property type="match status" value="1"/>
</dbReference>
<proteinExistence type="predicted"/>
<name>A0A9P6Q4A2_9FUNG</name>
<evidence type="ECO:0000256" key="4">
    <source>
        <dbReference type="ARBA" id="ARBA00023136"/>
    </source>
</evidence>
<keyword evidence="4" id="KW-0472">Membrane</keyword>
<dbReference type="InterPro" id="IPR001623">
    <property type="entry name" value="DnaJ_domain"/>
</dbReference>
<feature type="domain" description="J" evidence="8">
    <location>
        <begin position="46"/>
        <end position="110"/>
    </location>
</feature>
<feature type="compositionally biased region" description="Acidic residues" evidence="6">
    <location>
        <begin position="309"/>
        <end position="330"/>
    </location>
</feature>
<feature type="signal peptide" evidence="7">
    <location>
        <begin position="1"/>
        <end position="22"/>
    </location>
</feature>
<dbReference type="CDD" id="cd06257">
    <property type="entry name" value="DnaJ"/>
    <property type="match status" value="1"/>
</dbReference>
<evidence type="ECO:0000256" key="6">
    <source>
        <dbReference type="SAM" id="MobiDB-lite"/>
    </source>
</evidence>
<dbReference type="PRINTS" id="PR00625">
    <property type="entry name" value="JDOMAIN"/>
</dbReference>
<keyword evidence="2 7" id="KW-0732">Signal</keyword>
<dbReference type="InterPro" id="IPR052606">
    <property type="entry name" value="DnaJ_domain_protein"/>
</dbReference>
<dbReference type="Gene3D" id="1.10.287.110">
    <property type="entry name" value="DnaJ domain"/>
    <property type="match status" value="1"/>
</dbReference>
<protein>
    <recommendedName>
        <fullName evidence="8">J domain-containing protein</fullName>
    </recommendedName>
</protein>
<dbReference type="PANTHER" id="PTHR44653">
    <property type="entry name" value="DNAJ HOMOLOG SUBFAMILY C MEMBER 1"/>
    <property type="match status" value="1"/>
</dbReference>
<dbReference type="PROSITE" id="PS50076">
    <property type="entry name" value="DNAJ_2"/>
    <property type="match status" value="1"/>
</dbReference>
<dbReference type="InterPro" id="IPR036869">
    <property type="entry name" value="J_dom_sf"/>
</dbReference>
<keyword evidence="10" id="KW-1185">Reference proteome</keyword>
<evidence type="ECO:0000256" key="1">
    <source>
        <dbReference type="ARBA" id="ARBA00022692"/>
    </source>
</evidence>
<keyword evidence="1" id="KW-0812">Transmembrane</keyword>
<reference evidence="9" key="1">
    <citation type="journal article" date="2020" name="Fungal Divers.">
        <title>Resolving the Mortierellaceae phylogeny through synthesis of multi-gene phylogenetics and phylogenomics.</title>
        <authorList>
            <person name="Vandepol N."/>
            <person name="Liber J."/>
            <person name="Desiro A."/>
            <person name="Na H."/>
            <person name="Kennedy M."/>
            <person name="Barry K."/>
            <person name="Grigoriev I.V."/>
            <person name="Miller A.N."/>
            <person name="O'Donnell K."/>
            <person name="Stajich J.E."/>
            <person name="Bonito G."/>
        </authorList>
    </citation>
    <scope>NUCLEOTIDE SEQUENCE</scope>
    <source>
        <strain evidence="9">BC1065</strain>
    </source>
</reference>
<organism evidence="9 10">
    <name type="scientific">Actinomortierella ambigua</name>
    <dbReference type="NCBI Taxonomy" id="1343610"/>
    <lineage>
        <taxon>Eukaryota</taxon>
        <taxon>Fungi</taxon>
        <taxon>Fungi incertae sedis</taxon>
        <taxon>Mucoromycota</taxon>
        <taxon>Mortierellomycotina</taxon>
        <taxon>Mortierellomycetes</taxon>
        <taxon>Mortierellales</taxon>
        <taxon>Mortierellaceae</taxon>
        <taxon>Actinomortierella</taxon>
    </lineage>
</organism>